<evidence type="ECO:0000313" key="3">
    <source>
        <dbReference type="Proteomes" id="UP000579945"/>
    </source>
</evidence>
<dbReference type="PANTHER" id="PTHR43245:SF13">
    <property type="entry name" value="UDP-D-APIOSE_UDP-D-XYLOSE SYNTHASE 2"/>
    <property type="match status" value="1"/>
</dbReference>
<dbReference type="PANTHER" id="PTHR43245">
    <property type="entry name" value="BIFUNCTIONAL POLYMYXIN RESISTANCE PROTEIN ARNA"/>
    <property type="match status" value="1"/>
</dbReference>
<accession>A0A7W5VDX1</accession>
<comment type="caution">
    <text evidence="2">The sequence shown here is derived from an EMBL/GenBank/DDBJ whole genome shotgun (WGS) entry which is preliminary data.</text>
</comment>
<name>A0A7W5VDX1_9ACTN</name>
<keyword evidence="3" id="KW-1185">Reference proteome</keyword>
<organism evidence="2 3">
    <name type="scientific">Nonomuraea dietziae</name>
    <dbReference type="NCBI Taxonomy" id="65515"/>
    <lineage>
        <taxon>Bacteria</taxon>
        <taxon>Bacillati</taxon>
        <taxon>Actinomycetota</taxon>
        <taxon>Actinomycetes</taxon>
        <taxon>Streptosporangiales</taxon>
        <taxon>Streptosporangiaceae</taxon>
        <taxon>Nonomuraea</taxon>
    </lineage>
</organism>
<evidence type="ECO:0000313" key="2">
    <source>
        <dbReference type="EMBL" id="MBB3725927.1"/>
    </source>
</evidence>
<dbReference type="EMBL" id="JACIBV010000001">
    <property type="protein sequence ID" value="MBB3725927.1"/>
    <property type="molecule type" value="Genomic_DNA"/>
</dbReference>
<protein>
    <submittedName>
        <fullName evidence="2">Nucleoside-diphosphate-sugar epimerase</fullName>
    </submittedName>
</protein>
<dbReference type="AlphaFoldDB" id="A0A7W5VDX1"/>
<dbReference type="GeneID" id="95388323"/>
<proteinExistence type="predicted"/>
<reference evidence="2 3" key="1">
    <citation type="submission" date="2020-08" db="EMBL/GenBank/DDBJ databases">
        <title>Sequencing the genomes of 1000 actinobacteria strains.</title>
        <authorList>
            <person name="Klenk H.-P."/>
        </authorList>
    </citation>
    <scope>NUCLEOTIDE SEQUENCE [LARGE SCALE GENOMIC DNA]</scope>
    <source>
        <strain evidence="2 3">DSM 44320</strain>
    </source>
</reference>
<feature type="domain" description="NAD-dependent epimerase/dehydratase" evidence="1">
    <location>
        <begin position="4"/>
        <end position="182"/>
    </location>
</feature>
<dbReference type="Proteomes" id="UP000579945">
    <property type="component" value="Unassembled WGS sequence"/>
</dbReference>
<gene>
    <name evidence="2" type="ORF">FHR33_001787</name>
</gene>
<dbReference type="Pfam" id="PF01370">
    <property type="entry name" value="Epimerase"/>
    <property type="match status" value="1"/>
</dbReference>
<dbReference type="InterPro" id="IPR050177">
    <property type="entry name" value="Lipid_A_modif_metabolic_enz"/>
</dbReference>
<evidence type="ECO:0000259" key="1">
    <source>
        <dbReference type="Pfam" id="PF01370"/>
    </source>
</evidence>
<sequence length="281" mass="30526">MRTVCVIGGSRYFGRHLIESLSAVAKVTLVNRGSMPAPPGVEHVVADRDSASAMTAALGDRGFDVVIDQVCYTPDQARTALEVFADRTPRYVMTSTIEVYADLEHSGPVAETAVDPLTVPVRHGLREYAYGDGKRQAEAVLARESAFDFVSVRSTHVLGGHDFTGRLAHYKERIADGRPVAVHADPKPTCFVNDREIAAVLEWAAGADFTGVVNACSHGELDVLALCEVIAAKVGRRPVYERGESPYSFERYYAMDNSRATSLGFTFSHVSDWLEEAVACA</sequence>
<dbReference type="InterPro" id="IPR001509">
    <property type="entry name" value="Epimerase_deHydtase"/>
</dbReference>
<dbReference type="SUPFAM" id="SSF51735">
    <property type="entry name" value="NAD(P)-binding Rossmann-fold domains"/>
    <property type="match status" value="1"/>
</dbReference>
<dbReference type="Gene3D" id="3.40.50.720">
    <property type="entry name" value="NAD(P)-binding Rossmann-like Domain"/>
    <property type="match status" value="1"/>
</dbReference>
<dbReference type="RefSeq" id="WP_183645451.1">
    <property type="nucleotide sequence ID" value="NZ_JACIBV010000001.1"/>
</dbReference>
<dbReference type="InterPro" id="IPR036291">
    <property type="entry name" value="NAD(P)-bd_dom_sf"/>
</dbReference>